<dbReference type="KEGG" id="vg:36842375"/>
<dbReference type="Proteomes" id="UP000249287">
    <property type="component" value="Segment"/>
</dbReference>
<dbReference type="RefSeq" id="YP_009481665.1">
    <property type="nucleotide sequence ID" value="NC_037666.1"/>
</dbReference>
<evidence type="ECO:0008006" key="2">
    <source>
        <dbReference type="Google" id="ProtNLM"/>
    </source>
</evidence>
<proteinExistence type="predicted"/>
<evidence type="ECO:0000313" key="1">
    <source>
        <dbReference type="EMBL" id="AVK75662.1"/>
    </source>
</evidence>
<dbReference type="GeneID" id="36842375"/>
<organism evidence="1">
    <name type="scientific">Pandoravirus neocaledonia</name>
    <dbReference type="NCBI Taxonomy" id="2107708"/>
    <lineage>
        <taxon>Viruses</taxon>
        <taxon>Pandoravirus</taxon>
    </lineage>
</organism>
<protein>
    <recommendedName>
        <fullName evidence="2">F-box incomplete domain containing protein</fullName>
    </recommendedName>
</protein>
<dbReference type="EMBL" id="MG011690">
    <property type="protein sequence ID" value="AVK75662.1"/>
    <property type="molecule type" value="Genomic_DNA"/>
</dbReference>
<accession>A0A2U7UB94</accession>
<sequence>MTTPCLLVGGASCRPLAAPWLTLPDELTLLVLVACDCATTVASARLVCREWARVGADAMETVAKSWAASLVSVRMPGCDPADVARAAVYSAVALDKPRRLALLLDALPAFDLAAPVTYRPTIEAKGCARLTGLDRPTRFDAPRPTQPFYAPHVPPAQGLLPFAIGCGAVHCAQALAAAGAPAGNAGIGSLVWAALWAATRRWDLCVYDPGSYRDQDSTWRAVRRLPDVDGVALVETVLALPVTECLVDRVCVHPVQALCIATISATDDTKSFWRDRRDEMTAWACDVAARMARARHSDADRTHDLCYLAWLHDRSLPDARPFFDALINTMKETYRAASAAQ</sequence>
<gene>
    <name evidence="1" type="ORF">pneo_cds_55</name>
</gene>
<name>A0A2U7UB94_9VIRU</name>
<reference evidence="1" key="1">
    <citation type="journal article" date="2018" name="Nat. Commun.">
        <title>Diversity and evolution of the emerging Pandoraviridae family.</title>
        <authorList>
            <person name="Legendre M."/>
            <person name="Fabre E."/>
            <person name="Poirot O."/>
            <person name="Jeudy S."/>
            <person name="Lartigue A."/>
            <person name="Alempic J.M."/>
            <person name="Beucher L."/>
            <person name="Philippe N."/>
            <person name="Bertaux L."/>
            <person name="Christo-Foroux E."/>
            <person name="Labadie K."/>
            <person name="Coute Y."/>
            <person name="Abergel C."/>
            <person name="Claverie J.M."/>
        </authorList>
    </citation>
    <scope>NUCLEOTIDE SEQUENCE [LARGE SCALE GENOMIC DNA]</scope>
    <source>
        <strain evidence="1">Neocaledonia</strain>
    </source>
</reference>